<feature type="transmembrane region" description="Helical" evidence="1">
    <location>
        <begin position="283"/>
        <end position="302"/>
    </location>
</feature>
<organism evidence="3 4">
    <name type="scientific">Labilithrix luteola</name>
    <dbReference type="NCBI Taxonomy" id="1391654"/>
    <lineage>
        <taxon>Bacteria</taxon>
        <taxon>Pseudomonadati</taxon>
        <taxon>Myxococcota</taxon>
        <taxon>Polyangia</taxon>
        <taxon>Polyangiales</taxon>
        <taxon>Labilitrichaceae</taxon>
        <taxon>Labilithrix</taxon>
    </lineage>
</organism>
<dbReference type="Proteomes" id="UP000064967">
    <property type="component" value="Chromosome"/>
</dbReference>
<dbReference type="STRING" id="1391654.AKJ09_06225"/>
<keyword evidence="2" id="KW-0732">Signal</keyword>
<proteinExistence type="predicted"/>
<keyword evidence="1" id="KW-0472">Membrane</keyword>
<evidence type="ECO:0000313" key="4">
    <source>
        <dbReference type="Proteomes" id="UP000064967"/>
    </source>
</evidence>
<evidence type="ECO:0000313" key="3">
    <source>
        <dbReference type="EMBL" id="AKU99561.1"/>
    </source>
</evidence>
<feature type="signal peptide" evidence="2">
    <location>
        <begin position="1"/>
        <end position="27"/>
    </location>
</feature>
<feature type="transmembrane region" description="Helical" evidence="1">
    <location>
        <begin position="226"/>
        <end position="246"/>
    </location>
</feature>
<gene>
    <name evidence="3" type="ORF">AKJ09_06225</name>
</gene>
<keyword evidence="1" id="KW-0812">Transmembrane</keyword>
<name>A0A0K1Q1P2_9BACT</name>
<accession>A0A0K1Q1P2</accession>
<evidence type="ECO:0008006" key="5">
    <source>
        <dbReference type="Google" id="ProtNLM"/>
    </source>
</evidence>
<feature type="chain" id="PRO_5005466431" description="Tetratricopeptide repeat protein" evidence="2">
    <location>
        <begin position="28"/>
        <end position="331"/>
    </location>
</feature>
<dbReference type="EMBL" id="CP012333">
    <property type="protein sequence ID" value="AKU99561.1"/>
    <property type="molecule type" value="Genomic_DNA"/>
</dbReference>
<protein>
    <recommendedName>
        <fullName evidence="5">Tetratricopeptide repeat protein</fullName>
    </recommendedName>
</protein>
<evidence type="ECO:0000256" key="1">
    <source>
        <dbReference type="SAM" id="Phobius"/>
    </source>
</evidence>
<dbReference type="AlphaFoldDB" id="A0A0K1Q1P2"/>
<sequence length="331" mass="35327">MWRRLARGSALVIGLLAPAFIAVPARADAPSADPLDPLRERFRVGIEQYRANQFADAIVTWEGIYRELGPSKGYRLAFNLARAYDAIGDRIPAAEHYDTYLAEVGARRAAGEALESTVEHQEAESKERLAALLPSIGRIHVLASTTPIVVQIDTSPPRTGEFTVYVAPHIGHSVTFGTGKDAERREVVVDAGTTVELSPPPPVVRSDAPPAQPRFETRVEHPFSPVVLWVAGGITVASLALPAALYMHALSIQSEHDDNPTSPDEPRLRADYNSARSATYASYALPGALAVATGGLVAWYVLGAKEQKVPAVVPQASATAHGLTLGASGSF</sequence>
<keyword evidence="4" id="KW-1185">Reference proteome</keyword>
<keyword evidence="1" id="KW-1133">Transmembrane helix</keyword>
<reference evidence="3 4" key="1">
    <citation type="submission" date="2015-08" db="EMBL/GenBank/DDBJ databases">
        <authorList>
            <person name="Babu N.S."/>
            <person name="Beckwith C.J."/>
            <person name="Beseler K.G."/>
            <person name="Brison A."/>
            <person name="Carone J.V."/>
            <person name="Caskin T.P."/>
            <person name="Diamond M."/>
            <person name="Durham M.E."/>
            <person name="Foxe J.M."/>
            <person name="Go M."/>
            <person name="Henderson B.A."/>
            <person name="Jones I.B."/>
            <person name="McGettigan J.A."/>
            <person name="Micheletti S.J."/>
            <person name="Nasrallah M.E."/>
            <person name="Ortiz D."/>
            <person name="Piller C.R."/>
            <person name="Privatt S.R."/>
            <person name="Schneider S.L."/>
            <person name="Sharp S."/>
            <person name="Smith T.C."/>
            <person name="Stanton J.D."/>
            <person name="Ullery H.E."/>
            <person name="Wilson R.J."/>
            <person name="Serrano M.G."/>
            <person name="Buck G."/>
            <person name="Lee V."/>
            <person name="Wang Y."/>
            <person name="Carvalho R."/>
            <person name="Voegtly L."/>
            <person name="Shi R."/>
            <person name="Duckworth R."/>
            <person name="Johnson A."/>
            <person name="Loviza R."/>
            <person name="Walstead R."/>
            <person name="Shah Z."/>
            <person name="Kiflezghi M."/>
            <person name="Wade K."/>
            <person name="Ball S.L."/>
            <person name="Bradley K.W."/>
            <person name="Asai D.J."/>
            <person name="Bowman C.A."/>
            <person name="Russell D.A."/>
            <person name="Pope W.H."/>
            <person name="Jacobs-Sera D."/>
            <person name="Hendrix R.W."/>
            <person name="Hatfull G.F."/>
        </authorList>
    </citation>
    <scope>NUCLEOTIDE SEQUENCE [LARGE SCALE GENOMIC DNA]</scope>
    <source>
        <strain evidence="3 4">DSM 27648</strain>
    </source>
</reference>
<evidence type="ECO:0000256" key="2">
    <source>
        <dbReference type="SAM" id="SignalP"/>
    </source>
</evidence>
<dbReference type="KEGG" id="llu:AKJ09_06225"/>